<reference evidence="1" key="1">
    <citation type="submission" date="2018-05" db="EMBL/GenBank/DDBJ databases">
        <authorList>
            <person name="Lanie J.A."/>
            <person name="Ng W.-L."/>
            <person name="Kazmierczak K.M."/>
            <person name="Andrzejewski T.M."/>
            <person name="Davidsen T.M."/>
            <person name="Wayne K.J."/>
            <person name="Tettelin H."/>
            <person name="Glass J.I."/>
            <person name="Rusch D."/>
            <person name="Podicherti R."/>
            <person name="Tsui H.-C.T."/>
            <person name="Winkler M.E."/>
        </authorList>
    </citation>
    <scope>NUCLEOTIDE SEQUENCE</scope>
</reference>
<dbReference type="AlphaFoldDB" id="A0A383F2W7"/>
<organism evidence="1">
    <name type="scientific">marine metagenome</name>
    <dbReference type="NCBI Taxonomy" id="408172"/>
    <lineage>
        <taxon>unclassified sequences</taxon>
        <taxon>metagenomes</taxon>
        <taxon>ecological metagenomes</taxon>
    </lineage>
</organism>
<evidence type="ECO:0000313" key="1">
    <source>
        <dbReference type="EMBL" id="SVE62765.1"/>
    </source>
</evidence>
<sequence length="37" mass="4335">VHNRANKALEEDNVPKKARLLLIPDKLYPTTQKLYED</sequence>
<accession>A0A383F2W7</accession>
<proteinExistence type="predicted"/>
<protein>
    <submittedName>
        <fullName evidence="1">Uncharacterized protein</fullName>
    </submittedName>
</protein>
<gene>
    <name evidence="1" type="ORF">METZ01_LOCUS515619</name>
</gene>
<feature type="non-terminal residue" evidence="1">
    <location>
        <position position="1"/>
    </location>
</feature>
<dbReference type="EMBL" id="UINC01230574">
    <property type="protein sequence ID" value="SVE62765.1"/>
    <property type="molecule type" value="Genomic_DNA"/>
</dbReference>
<name>A0A383F2W7_9ZZZZ</name>